<protein>
    <submittedName>
        <fullName evidence="1">Uncharacterized protein</fullName>
    </submittedName>
</protein>
<dbReference type="RefSeq" id="WP_221423875.1">
    <property type="nucleotide sequence ID" value="NZ_CP081297.1"/>
</dbReference>
<evidence type="ECO:0000313" key="1">
    <source>
        <dbReference type="EMBL" id="QZD88344.1"/>
    </source>
</evidence>
<reference evidence="1 2" key="1">
    <citation type="submission" date="2021-08" db="EMBL/GenBank/DDBJ databases">
        <title>Comparative Genomics Analysis of the Genus Qipengyuania Reveals Extensive Genetic Diversity and Metabolic Versatility, Including the Description of Fifteen Novel Species.</title>
        <authorList>
            <person name="Liu Y."/>
        </authorList>
    </citation>
    <scope>NUCLEOTIDE SEQUENCE [LARGE SCALE GENOMIC DNA]</scope>
    <source>
        <strain evidence="1 2">1XM2-8</strain>
    </source>
</reference>
<name>A0ABX8ZHE6_9SPHN</name>
<dbReference type="EMBL" id="CP081297">
    <property type="protein sequence ID" value="QZD88344.1"/>
    <property type="molecule type" value="Genomic_DNA"/>
</dbReference>
<organism evidence="1 2">
    <name type="scientific">Qipengyuania psychrotolerans</name>
    <dbReference type="NCBI Taxonomy" id="2867238"/>
    <lineage>
        <taxon>Bacteria</taxon>
        <taxon>Pseudomonadati</taxon>
        <taxon>Pseudomonadota</taxon>
        <taxon>Alphaproteobacteria</taxon>
        <taxon>Sphingomonadales</taxon>
        <taxon>Erythrobacteraceae</taxon>
        <taxon>Qipengyuania</taxon>
    </lineage>
</organism>
<proteinExistence type="predicted"/>
<keyword evidence="2" id="KW-1185">Reference proteome</keyword>
<accession>A0ABX8ZHE6</accession>
<gene>
    <name evidence="1" type="ORF">K3166_06695</name>
</gene>
<sequence length="61" mass="6857">MIAPTRHIEIAQVLTRLEDCLVHLDALGCLCAAARLDHAIEELRSSERFSLAYQPKQDRPA</sequence>
<evidence type="ECO:0000313" key="2">
    <source>
        <dbReference type="Proteomes" id="UP000824280"/>
    </source>
</evidence>
<dbReference type="Proteomes" id="UP000824280">
    <property type="component" value="Chromosome"/>
</dbReference>